<dbReference type="GeneID" id="106180232"/>
<organism evidence="1 2">
    <name type="scientific">Lingula anatina</name>
    <name type="common">Brachiopod</name>
    <name type="synonym">Lingula unguis</name>
    <dbReference type="NCBI Taxonomy" id="7574"/>
    <lineage>
        <taxon>Eukaryota</taxon>
        <taxon>Metazoa</taxon>
        <taxon>Spiralia</taxon>
        <taxon>Lophotrochozoa</taxon>
        <taxon>Brachiopoda</taxon>
        <taxon>Linguliformea</taxon>
        <taxon>Lingulata</taxon>
        <taxon>Lingulida</taxon>
        <taxon>Linguloidea</taxon>
        <taxon>Lingulidae</taxon>
        <taxon>Lingula</taxon>
    </lineage>
</organism>
<sequence length="202" mass="22122">MANTASNLRTEQLKRDSSTVVLRRNTSHESVEVVKLRSRVPGHDNPLYKAGLLDLTPRESRIAFKAPVPHVPHRPTTCKPSVAPQKAPLRRASMVRPLITLSGTSISPTVKPLVKGASLELEMNAIISPKFTPAPPPTPKPGSTLHLTSRRVRPRIDIRQSIEALRQATTNPPASMQDAVVNGCAMNKASRPRVGPRVLRKR</sequence>
<dbReference type="KEGG" id="lak:106180232"/>
<dbReference type="Proteomes" id="UP000085678">
    <property type="component" value="Unplaced"/>
</dbReference>
<evidence type="ECO:0000313" key="1">
    <source>
        <dbReference type="Proteomes" id="UP000085678"/>
    </source>
</evidence>
<reference evidence="2" key="1">
    <citation type="submission" date="2025-08" db="UniProtKB">
        <authorList>
            <consortium name="RefSeq"/>
        </authorList>
    </citation>
    <scope>IDENTIFICATION</scope>
    <source>
        <tissue evidence="2">Gonads</tissue>
    </source>
</reference>
<evidence type="ECO:0000313" key="2">
    <source>
        <dbReference type="RefSeq" id="XP_013419602.1"/>
    </source>
</evidence>
<dbReference type="InParanoid" id="A0A1S3KAT6"/>
<accession>A0A1S3KAT6</accession>
<gene>
    <name evidence="2" type="primary">LOC106180232</name>
</gene>
<dbReference type="RefSeq" id="XP_013419602.1">
    <property type="nucleotide sequence ID" value="XM_013564148.1"/>
</dbReference>
<protein>
    <submittedName>
        <fullName evidence="2">Uncharacterized protein LOC106180232</fullName>
    </submittedName>
</protein>
<proteinExistence type="predicted"/>
<dbReference type="AlphaFoldDB" id="A0A1S3KAT6"/>
<keyword evidence="1" id="KW-1185">Reference proteome</keyword>
<name>A0A1S3KAT6_LINAN</name>